<dbReference type="Pfam" id="PF16488">
    <property type="entry name" value="ArgoL2"/>
    <property type="match status" value="1"/>
</dbReference>
<dbReference type="InterPro" id="IPR003100">
    <property type="entry name" value="PAZ_dom"/>
</dbReference>
<dbReference type="Pfam" id="PF02171">
    <property type="entry name" value="Piwi"/>
    <property type="match status" value="1"/>
</dbReference>
<proteinExistence type="predicted"/>
<dbReference type="InterPro" id="IPR014811">
    <property type="entry name" value="ArgoL1"/>
</dbReference>
<gene>
    <name evidence="3" type="ORF">HPB48_002206</name>
</gene>
<dbReference type="InterPro" id="IPR032473">
    <property type="entry name" value="Argonaute_Mid_dom"/>
</dbReference>
<dbReference type="AlphaFoldDB" id="A0A9J6FJX4"/>
<dbReference type="Gene3D" id="3.30.420.10">
    <property type="entry name" value="Ribonuclease H-like superfamily/Ribonuclease H"/>
    <property type="match status" value="1"/>
</dbReference>
<dbReference type="InterPro" id="IPR003165">
    <property type="entry name" value="Piwi"/>
</dbReference>
<dbReference type="InterPro" id="IPR012337">
    <property type="entry name" value="RNaseH-like_sf"/>
</dbReference>
<dbReference type="Proteomes" id="UP000821853">
    <property type="component" value="Chromosome 1"/>
</dbReference>
<evidence type="ECO:0000313" key="4">
    <source>
        <dbReference type="Proteomes" id="UP000821853"/>
    </source>
</evidence>
<dbReference type="Pfam" id="PF08699">
    <property type="entry name" value="ArgoL1"/>
    <property type="match status" value="1"/>
</dbReference>
<evidence type="ECO:0000313" key="3">
    <source>
        <dbReference type="EMBL" id="KAH9362228.1"/>
    </source>
</evidence>
<dbReference type="GO" id="GO:0034587">
    <property type="term" value="P:piRNA processing"/>
    <property type="evidence" value="ECO:0007669"/>
    <property type="project" value="UniProtKB-ARBA"/>
</dbReference>
<dbReference type="Gene3D" id="2.170.260.10">
    <property type="entry name" value="paz domain"/>
    <property type="match status" value="1"/>
</dbReference>
<name>A0A9J6FJX4_HAELO</name>
<dbReference type="VEuPathDB" id="VectorBase:HLOH_053940"/>
<dbReference type="Pfam" id="PF16487">
    <property type="entry name" value="ArgoMid"/>
    <property type="match status" value="1"/>
</dbReference>
<evidence type="ECO:0000259" key="1">
    <source>
        <dbReference type="PROSITE" id="PS50821"/>
    </source>
</evidence>
<dbReference type="InterPro" id="IPR036085">
    <property type="entry name" value="PAZ_dom_sf"/>
</dbReference>
<dbReference type="InterPro" id="IPR032472">
    <property type="entry name" value="ArgoL2"/>
</dbReference>
<feature type="domain" description="PAZ" evidence="1">
    <location>
        <begin position="180"/>
        <end position="292"/>
    </location>
</feature>
<dbReference type="InterPro" id="IPR036397">
    <property type="entry name" value="RNaseH_sf"/>
</dbReference>
<protein>
    <recommendedName>
        <fullName evidence="5">Argonaute</fullName>
    </recommendedName>
</protein>
<dbReference type="PROSITE" id="PS50821">
    <property type="entry name" value="PAZ"/>
    <property type="match status" value="1"/>
</dbReference>
<accession>A0A9J6FJX4</accession>
<feature type="domain" description="Piwi" evidence="2">
    <location>
        <begin position="456"/>
        <end position="768"/>
    </location>
</feature>
<dbReference type="CDD" id="cd04657">
    <property type="entry name" value="Piwi_ago-like"/>
    <property type="match status" value="1"/>
</dbReference>
<dbReference type="CDD" id="cd02846">
    <property type="entry name" value="PAZ_argonaute_like"/>
    <property type="match status" value="1"/>
</dbReference>
<dbReference type="PROSITE" id="PS50822">
    <property type="entry name" value="PIWI"/>
    <property type="match status" value="1"/>
</dbReference>
<dbReference type="OMA" id="FSRMHID"/>
<dbReference type="Gene3D" id="3.40.50.2300">
    <property type="match status" value="1"/>
</dbReference>
<dbReference type="GO" id="GO:0003723">
    <property type="term" value="F:RNA binding"/>
    <property type="evidence" value="ECO:0007669"/>
    <property type="project" value="InterPro"/>
</dbReference>
<comment type="caution">
    <text evidence="3">The sequence shown here is derived from an EMBL/GenBank/DDBJ whole genome shotgun (WGS) entry which is preliminary data.</text>
</comment>
<dbReference type="SUPFAM" id="SSF101690">
    <property type="entry name" value="PAZ domain"/>
    <property type="match status" value="1"/>
</dbReference>
<dbReference type="SUPFAM" id="SSF53098">
    <property type="entry name" value="Ribonuclease H-like"/>
    <property type="match status" value="1"/>
</dbReference>
<organism evidence="3 4">
    <name type="scientific">Haemaphysalis longicornis</name>
    <name type="common">Bush tick</name>
    <dbReference type="NCBI Taxonomy" id="44386"/>
    <lineage>
        <taxon>Eukaryota</taxon>
        <taxon>Metazoa</taxon>
        <taxon>Ecdysozoa</taxon>
        <taxon>Arthropoda</taxon>
        <taxon>Chelicerata</taxon>
        <taxon>Arachnida</taxon>
        <taxon>Acari</taxon>
        <taxon>Parasitiformes</taxon>
        <taxon>Ixodida</taxon>
        <taxon>Ixodoidea</taxon>
        <taxon>Ixodidae</taxon>
        <taxon>Haemaphysalinae</taxon>
        <taxon>Haemaphysalis</taxon>
    </lineage>
</organism>
<dbReference type="InterPro" id="IPR032474">
    <property type="entry name" value="Argonaute_N"/>
</dbReference>
<dbReference type="OrthoDB" id="10252740at2759"/>
<dbReference type="EMBL" id="JABSTR010000001">
    <property type="protein sequence ID" value="KAH9362228.1"/>
    <property type="molecule type" value="Genomic_DNA"/>
</dbReference>
<evidence type="ECO:0008006" key="5">
    <source>
        <dbReference type="Google" id="ProtNLM"/>
    </source>
</evidence>
<keyword evidence="4" id="KW-1185">Reference proteome</keyword>
<evidence type="ECO:0000259" key="2">
    <source>
        <dbReference type="PROSITE" id="PS50822"/>
    </source>
</evidence>
<dbReference type="Pfam" id="PF02170">
    <property type="entry name" value="PAZ"/>
    <property type="match status" value="1"/>
</dbReference>
<sequence length="802" mass="90468">MLRSEVFARRETCSPVISKNCKRRVFQLLAEQHRPALNGNLPVFDGQKNMYTRKPLGFQKMSFDVTMPEEGRDRPEVFRVSVQFAATLDLDLLRQLYNKQVTTPEVPQAVVQALDIILRYGPSTKYAVVGRSIFKLPVGEAAIGGGLELWHGYHASIRPGQWKPFVNVNTLVTAFYESGPLLTLIGKILGDRRRDLDINSVRTLFPAQVIKLNEKLRRLKVFVTHLPYRRKYTIGKVTVESANQIEFGDPPVTVAKYFASKYGRLQFPHLPCIEVGSDKKSYIPVEVCHVVEGQHYRRELDESQTSAVIRKASVPPHERFQKIQEDVRGCIAAGEPYLSHFGIRISEKPLQLSARVLPAPQVIYKDEKPVSPNNGAWELQDNQFIRPASMTCWTIVNASRRCTESELRKFVNLLLTIGRKMGMTMSEPAGCSEYRPPSDITCVLSAQREKFSNLQIVFVVLEGDGKCSPLYSTLKRAAELDLGMMTQCVREETITKKCNHATVGNVLKKVNAKLGGTNNTIPPAVRTIIFKKPVMVMGADVTHPAPTEMNRPSVAALVASVDRLAFRYIATFRIQKHDFVAKARLEVIEEMKNMAKELLLGFYRVTNCAKPEKILCYRDGVGESQFSQVQQHEVAALRAACTELEVDYQPAITFVAVQKRHHTRFMPKDRKDGCGKCGNVPPGTIVDTTITHPVHFDFFLCSHFGIQGTSRPTHYFVLWDDNSFDADALQRLTYGLCHTYARCTRSVSIPTPVYYAHHATKRAKSYLDASYRSSSNGPLPPTTFLDRSVRVCKVIENKMFFI</sequence>
<dbReference type="SMART" id="SM00950">
    <property type="entry name" value="Piwi"/>
    <property type="match status" value="1"/>
</dbReference>
<dbReference type="Pfam" id="PF16486">
    <property type="entry name" value="ArgoN"/>
    <property type="match status" value="1"/>
</dbReference>
<dbReference type="PANTHER" id="PTHR22891">
    <property type="entry name" value="EUKARYOTIC TRANSLATION INITIATION FACTOR 2C"/>
    <property type="match status" value="1"/>
</dbReference>
<dbReference type="SMART" id="SM01163">
    <property type="entry name" value="DUF1785"/>
    <property type="match status" value="1"/>
</dbReference>
<reference evidence="3 4" key="1">
    <citation type="journal article" date="2020" name="Cell">
        <title>Large-Scale Comparative Analyses of Tick Genomes Elucidate Their Genetic Diversity and Vector Capacities.</title>
        <authorList>
            <consortium name="Tick Genome and Microbiome Consortium (TIGMIC)"/>
            <person name="Jia N."/>
            <person name="Wang J."/>
            <person name="Shi W."/>
            <person name="Du L."/>
            <person name="Sun Y."/>
            <person name="Zhan W."/>
            <person name="Jiang J.F."/>
            <person name="Wang Q."/>
            <person name="Zhang B."/>
            <person name="Ji P."/>
            <person name="Bell-Sakyi L."/>
            <person name="Cui X.M."/>
            <person name="Yuan T.T."/>
            <person name="Jiang B.G."/>
            <person name="Yang W.F."/>
            <person name="Lam T.T."/>
            <person name="Chang Q.C."/>
            <person name="Ding S.J."/>
            <person name="Wang X.J."/>
            <person name="Zhu J.G."/>
            <person name="Ruan X.D."/>
            <person name="Zhao L."/>
            <person name="Wei J.T."/>
            <person name="Ye R.Z."/>
            <person name="Que T.C."/>
            <person name="Du C.H."/>
            <person name="Zhou Y.H."/>
            <person name="Cheng J.X."/>
            <person name="Dai P.F."/>
            <person name="Guo W.B."/>
            <person name="Han X.H."/>
            <person name="Huang E.J."/>
            <person name="Li L.F."/>
            <person name="Wei W."/>
            <person name="Gao Y.C."/>
            <person name="Liu J.Z."/>
            <person name="Shao H.Z."/>
            <person name="Wang X."/>
            <person name="Wang C.C."/>
            <person name="Yang T.C."/>
            <person name="Huo Q.B."/>
            <person name="Li W."/>
            <person name="Chen H.Y."/>
            <person name="Chen S.E."/>
            <person name="Zhou L.G."/>
            <person name="Ni X.B."/>
            <person name="Tian J.H."/>
            <person name="Sheng Y."/>
            <person name="Liu T."/>
            <person name="Pan Y.S."/>
            <person name="Xia L.Y."/>
            <person name="Li J."/>
            <person name="Zhao F."/>
            <person name="Cao W.C."/>
        </authorList>
    </citation>
    <scope>NUCLEOTIDE SEQUENCE [LARGE SCALE GENOMIC DNA]</scope>
    <source>
        <strain evidence="3">HaeL-2018</strain>
    </source>
</reference>
<dbReference type="InterPro" id="IPR045246">
    <property type="entry name" value="Piwi_ago-like"/>
</dbReference>